<dbReference type="OrthoDB" id="4265717at2"/>
<dbReference type="SUPFAM" id="SSF52317">
    <property type="entry name" value="Class I glutamine amidotransferase-like"/>
    <property type="match status" value="1"/>
</dbReference>
<dbReference type="InterPro" id="IPR052158">
    <property type="entry name" value="INH-QAR"/>
</dbReference>
<protein>
    <submittedName>
        <fullName evidence="2">DJ-1/PfpI family protein</fullName>
    </submittedName>
</protein>
<reference evidence="2 3" key="1">
    <citation type="submission" date="2019-09" db="EMBL/GenBank/DDBJ databases">
        <title>Goodfellowia gen. nov., a new genus of the Pseudonocardineae related to Actinoalloteichus, containing Goodfellowia coeruleoviolacea gen. nov., comb. nov. gen. nov., comb. nov.</title>
        <authorList>
            <person name="Labeda D."/>
        </authorList>
    </citation>
    <scope>NUCLEOTIDE SEQUENCE [LARGE SCALE GENOMIC DNA]</scope>
    <source>
        <strain evidence="2 3">AN110305</strain>
    </source>
</reference>
<gene>
    <name evidence="2" type="ORF">F0L68_30265</name>
</gene>
<dbReference type="GO" id="GO:0006355">
    <property type="term" value="P:regulation of DNA-templated transcription"/>
    <property type="evidence" value="ECO:0007669"/>
    <property type="project" value="TreeGrafter"/>
</dbReference>
<dbReference type="PANTHER" id="PTHR43130">
    <property type="entry name" value="ARAC-FAMILY TRANSCRIPTIONAL REGULATOR"/>
    <property type="match status" value="1"/>
</dbReference>
<accession>A0A5B2WVR4</accession>
<comment type="caution">
    <text evidence="2">The sequence shown here is derived from an EMBL/GenBank/DDBJ whole genome shotgun (WGS) entry which is preliminary data.</text>
</comment>
<evidence type="ECO:0000313" key="2">
    <source>
        <dbReference type="EMBL" id="KAA2254526.1"/>
    </source>
</evidence>
<dbReference type="EMBL" id="VUOB01000061">
    <property type="protein sequence ID" value="KAA2254526.1"/>
    <property type="molecule type" value="Genomic_DNA"/>
</dbReference>
<dbReference type="InterPro" id="IPR029062">
    <property type="entry name" value="Class_I_gatase-like"/>
</dbReference>
<name>A0A5B2WVR4_9PSEU</name>
<proteinExistence type="predicted"/>
<dbReference type="Pfam" id="PF01965">
    <property type="entry name" value="DJ-1_PfpI"/>
    <property type="match status" value="1"/>
</dbReference>
<sequence>MLYPGATALDLIGPLQVLAALDQFGLGFRTVVVAEHTSPMATDTPAGLTASHTFAEVPEPHLVLVPGGVAGTYRAMADPVLLDYLRVAARTARFVTSVCTGSLVLAAAGLLEGRRATTHWTQRDLLAKFGATPVAERWVDDGQIITAAGVSAGIDLALHLVERLAGAKIARQVQLFVEYDPQPPHGPLDWSAVDIPSYRPMVAGWIGEALADHPELRDRLLA</sequence>
<keyword evidence="3" id="KW-1185">Reference proteome</keyword>
<reference evidence="2 3" key="2">
    <citation type="submission" date="2019-09" db="EMBL/GenBank/DDBJ databases">
        <authorList>
            <person name="Jin C."/>
        </authorList>
    </citation>
    <scope>NUCLEOTIDE SEQUENCE [LARGE SCALE GENOMIC DNA]</scope>
    <source>
        <strain evidence="2 3">AN110305</strain>
    </source>
</reference>
<dbReference type="Proteomes" id="UP000323454">
    <property type="component" value="Unassembled WGS sequence"/>
</dbReference>
<dbReference type="Gene3D" id="3.40.50.880">
    <property type="match status" value="1"/>
</dbReference>
<feature type="domain" description="DJ-1/PfpI" evidence="1">
    <location>
        <begin position="4"/>
        <end position="162"/>
    </location>
</feature>
<dbReference type="InterPro" id="IPR002818">
    <property type="entry name" value="DJ-1/PfpI"/>
</dbReference>
<evidence type="ECO:0000259" key="1">
    <source>
        <dbReference type="Pfam" id="PF01965"/>
    </source>
</evidence>
<organism evidence="2 3">
    <name type="scientific">Solihabitans fulvus</name>
    <dbReference type="NCBI Taxonomy" id="1892852"/>
    <lineage>
        <taxon>Bacteria</taxon>
        <taxon>Bacillati</taxon>
        <taxon>Actinomycetota</taxon>
        <taxon>Actinomycetes</taxon>
        <taxon>Pseudonocardiales</taxon>
        <taxon>Pseudonocardiaceae</taxon>
        <taxon>Solihabitans</taxon>
    </lineage>
</organism>
<dbReference type="PANTHER" id="PTHR43130:SF2">
    <property type="entry name" value="DJ-1_PFPI DOMAIN-CONTAINING PROTEIN"/>
    <property type="match status" value="1"/>
</dbReference>
<dbReference type="CDD" id="cd03139">
    <property type="entry name" value="GATase1_PfpI_2"/>
    <property type="match status" value="1"/>
</dbReference>
<evidence type="ECO:0000313" key="3">
    <source>
        <dbReference type="Proteomes" id="UP000323454"/>
    </source>
</evidence>
<dbReference type="AlphaFoldDB" id="A0A5B2WVR4"/>